<comment type="caution">
    <text evidence="2">The sequence shown here is derived from an EMBL/GenBank/DDBJ whole genome shotgun (WGS) entry which is preliminary data.</text>
</comment>
<organism evidence="2 3">
    <name type="scientific">Pythium oligandrum</name>
    <name type="common">Mycoparasitic fungus</name>
    <dbReference type="NCBI Taxonomy" id="41045"/>
    <lineage>
        <taxon>Eukaryota</taxon>
        <taxon>Sar</taxon>
        <taxon>Stramenopiles</taxon>
        <taxon>Oomycota</taxon>
        <taxon>Peronosporomycetes</taxon>
        <taxon>Pythiales</taxon>
        <taxon>Pythiaceae</taxon>
        <taxon>Pythium</taxon>
    </lineage>
</organism>
<dbReference type="EMBL" id="SPLM01000109">
    <property type="protein sequence ID" value="TMW59867.1"/>
    <property type="molecule type" value="Genomic_DNA"/>
</dbReference>
<keyword evidence="1" id="KW-1133">Transmembrane helix</keyword>
<feature type="transmembrane region" description="Helical" evidence="1">
    <location>
        <begin position="103"/>
        <end position="133"/>
    </location>
</feature>
<gene>
    <name evidence="2" type="ORF">Poli38472_004936</name>
</gene>
<reference evidence="2" key="1">
    <citation type="submission" date="2019-03" db="EMBL/GenBank/DDBJ databases">
        <title>Long read genome sequence of the mycoparasitic Pythium oligandrum ATCC 38472 isolated from sugarbeet rhizosphere.</title>
        <authorList>
            <person name="Gaulin E."/>
        </authorList>
    </citation>
    <scope>NUCLEOTIDE SEQUENCE</scope>
    <source>
        <strain evidence="2">ATCC 38472_TT</strain>
    </source>
</reference>
<proteinExistence type="predicted"/>
<accession>A0A8K1FHL1</accession>
<evidence type="ECO:0000256" key="1">
    <source>
        <dbReference type="SAM" id="Phobius"/>
    </source>
</evidence>
<feature type="transmembrane region" description="Helical" evidence="1">
    <location>
        <begin position="71"/>
        <end position="91"/>
    </location>
</feature>
<feature type="transmembrane region" description="Helical" evidence="1">
    <location>
        <begin position="139"/>
        <end position="162"/>
    </location>
</feature>
<dbReference type="AlphaFoldDB" id="A0A8K1FHL1"/>
<keyword evidence="1" id="KW-0812">Transmembrane</keyword>
<evidence type="ECO:0000313" key="2">
    <source>
        <dbReference type="EMBL" id="TMW59867.1"/>
    </source>
</evidence>
<name>A0A8K1FHL1_PYTOL</name>
<keyword evidence="1" id="KW-0472">Membrane</keyword>
<sequence length="227" mass="24501">MEASVNTPQLVEPQAHYLQQDLLRGLESVREAESETCARASVVDMVVSAVCPCVSLAQVASSLGSSYLRTLGGFAALYFVGLLDFVVLYCTTGPADQFGARMLAMFVGAELVMFIFGPVLSLFVAIIFFTGLIGDADIGLAYTIVTCVAWDIIFALAAQILVRNKLRRRVGLPRDGTFRVLFSSLCCVWFNTATTTTSAKKYKPDSSCHLGALDAIPAYDPSERSEA</sequence>
<dbReference type="Proteomes" id="UP000794436">
    <property type="component" value="Unassembled WGS sequence"/>
</dbReference>
<protein>
    <submittedName>
        <fullName evidence="2">Uncharacterized protein</fullName>
    </submittedName>
</protein>
<evidence type="ECO:0000313" key="3">
    <source>
        <dbReference type="Proteomes" id="UP000794436"/>
    </source>
</evidence>
<keyword evidence="3" id="KW-1185">Reference proteome</keyword>